<dbReference type="InterPro" id="IPR031259">
    <property type="entry name" value="ILBP"/>
</dbReference>
<organism evidence="5 6">
    <name type="scientific">Syphacia muris</name>
    <dbReference type="NCBI Taxonomy" id="451379"/>
    <lineage>
        <taxon>Eukaryota</taxon>
        <taxon>Metazoa</taxon>
        <taxon>Ecdysozoa</taxon>
        <taxon>Nematoda</taxon>
        <taxon>Chromadorea</taxon>
        <taxon>Rhabditida</taxon>
        <taxon>Spirurina</taxon>
        <taxon>Oxyuridomorpha</taxon>
        <taxon>Oxyuroidea</taxon>
        <taxon>Oxyuridae</taxon>
        <taxon>Syphacia</taxon>
    </lineage>
</organism>
<dbReference type="PANTHER" id="PTHR11955">
    <property type="entry name" value="FATTY ACID BINDING PROTEIN"/>
    <property type="match status" value="1"/>
</dbReference>
<evidence type="ECO:0000313" key="5">
    <source>
        <dbReference type="Proteomes" id="UP000046393"/>
    </source>
</evidence>
<keyword evidence="2" id="KW-0446">Lipid-binding</keyword>
<dbReference type="STRING" id="451379.A0A0N5AD86"/>
<keyword evidence="5" id="KW-1185">Reference proteome</keyword>
<dbReference type="AlphaFoldDB" id="A0A0N5AD86"/>
<dbReference type="SUPFAM" id="SSF50814">
    <property type="entry name" value="Lipocalins"/>
    <property type="match status" value="1"/>
</dbReference>
<dbReference type="InterPro" id="IPR000566">
    <property type="entry name" value="Lipocln_cytosolic_FA-bd_dom"/>
</dbReference>
<dbReference type="WBParaSite" id="SMUV_0000212301-mRNA-1">
    <property type="protein sequence ID" value="SMUV_0000212301-mRNA-1"/>
    <property type="gene ID" value="SMUV_0000212301"/>
</dbReference>
<dbReference type="Proteomes" id="UP000046393">
    <property type="component" value="Unplaced"/>
</dbReference>
<accession>A0A0N5AD86</accession>
<dbReference type="InterPro" id="IPR012674">
    <property type="entry name" value="Calycin"/>
</dbReference>
<sequence length="238" mass="27436">MPNIIGTIILAVIFFSSNNNAFPVTDFLTITSLIKDVDFYQLNHSTDVFKTSLPNSVSPSEHQKFVLGIIFCYYEQPNINSVGQDNILTPSDSQYKEVIKNFAGEWQLETSDNFDAYLEVLFNEIGINIFLRLMSKFIKNTLIIIPTDDIWHIKAFSSFKNYEIKFRLGEKFKSHSIDGRHVGYVFQLYKDGKLVEKETALRSNEKDSIITRWVENDKLIAVVRSGSVVAKRVYKRVR</sequence>
<evidence type="ECO:0000256" key="2">
    <source>
        <dbReference type="ARBA" id="ARBA00023121"/>
    </source>
</evidence>
<feature type="signal peptide" evidence="3">
    <location>
        <begin position="1"/>
        <end position="21"/>
    </location>
</feature>
<dbReference type="Pfam" id="PF00061">
    <property type="entry name" value="Lipocalin"/>
    <property type="match status" value="1"/>
</dbReference>
<protein>
    <submittedName>
        <fullName evidence="6">Lipocln_cytosolic_FA-bd_dom domain-containing protein</fullName>
    </submittedName>
</protein>
<evidence type="ECO:0000256" key="1">
    <source>
        <dbReference type="ARBA" id="ARBA00008390"/>
    </source>
</evidence>
<feature type="chain" id="PRO_5005893171" evidence="3">
    <location>
        <begin position="22"/>
        <end position="238"/>
    </location>
</feature>
<evidence type="ECO:0000313" key="6">
    <source>
        <dbReference type="WBParaSite" id="SMUV_0000212301-mRNA-1"/>
    </source>
</evidence>
<feature type="domain" description="Lipocalin/cytosolic fatty-acid binding" evidence="4">
    <location>
        <begin position="103"/>
        <end position="236"/>
    </location>
</feature>
<name>A0A0N5AD86_9BILA</name>
<proteinExistence type="inferred from homology"/>
<dbReference type="GO" id="GO:0008289">
    <property type="term" value="F:lipid binding"/>
    <property type="evidence" value="ECO:0007669"/>
    <property type="project" value="UniProtKB-KW"/>
</dbReference>
<evidence type="ECO:0000256" key="3">
    <source>
        <dbReference type="SAM" id="SignalP"/>
    </source>
</evidence>
<dbReference type="InterPro" id="IPR000463">
    <property type="entry name" value="Fatty_acid-bd"/>
</dbReference>
<dbReference type="Gene3D" id="2.40.128.20">
    <property type="match status" value="1"/>
</dbReference>
<dbReference type="CDD" id="cd00742">
    <property type="entry name" value="FABP"/>
    <property type="match status" value="1"/>
</dbReference>
<keyword evidence="3" id="KW-0732">Signal</keyword>
<comment type="similarity">
    <text evidence="1">Belongs to the calycin superfamily. Fatty-acid binding protein (FABP) family.</text>
</comment>
<dbReference type="PRINTS" id="PR00178">
    <property type="entry name" value="FATTYACIDBP"/>
</dbReference>
<reference evidence="6" key="1">
    <citation type="submission" date="2017-02" db="UniProtKB">
        <authorList>
            <consortium name="WormBaseParasite"/>
        </authorList>
    </citation>
    <scope>IDENTIFICATION</scope>
</reference>
<evidence type="ECO:0000259" key="4">
    <source>
        <dbReference type="Pfam" id="PF00061"/>
    </source>
</evidence>